<evidence type="ECO:0000256" key="1">
    <source>
        <dbReference type="ARBA" id="ARBA00001933"/>
    </source>
</evidence>
<evidence type="ECO:0000313" key="7">
    <source>
        <dbReference type="Proteomes" id="UP000230392"/>
    </source>
</evidence>
<gene>
    <name evidence="6" type="ORF">COX46_01800</name>
</gene>
<dbReference type="InterPro" id="IPR005814">
    <property type="entry name" value="Aminotrans_3"/>
</dbReference>
<comment type="similarity">
    <text evidence="5">Belongs to the class-III pyridoxal-phosphate-dependent aminotransferase family.</text>
</comment>
<accession>A0A2G9YBB4</accession>
<dbReference type="PANTHER" id="PTHR11986:SF79">
    <property type="entry name" value="ACETYLORNITHINE AMINOTRANSFERASE, MITOCHONDRIAL"/>
    <property type="match status" value="1"/>
</dbReference>
<dbReference type="PROSITE" id="PS00600">
    <property type="entry name" value="AA_TRANSFER_CLASS_3"/>
    <property type="match status" value="1"/>
</dbReference>
<dbReference type="PANTHER" id="PTHR11986">
    <property type="entry name" value="AMINOTRANSFERASE CLASS III"/>
    <property type="match status" value="1"/>
</dbReference>
<dbReference type="Pfam" id="PF00202">
    <property type="entry name" value="Aminotran_3"/>
    <property type="match status" value="1"/>
</dbReference>
<evidence type="ECO:0000256" key="4">
    <source>
        <dbReference type="ARBA" id="ARBA00022898"/>
    </source>
</evidence>
<keyword evidence="4 5" id="KW-0663">Pyridoxal phosphate</keyword>
<comment type="caution">
    <text evidence="6">The sequence shown here is derived from an EMBL/GenBank/DDBJ whole genome shotgun (WGS) entry which is preliminary data.</text>
</comment>
<name>A0A2G9YBB4_9BACT</name>
<evidence type="ECO:0000313" key="6">
    <source>
        <dbReference type="EMBL" id="PIP16510.1"/>
    </source>
</evidence>
<dbReference type="InterPro" id="IPR015422">
    <property type="entry name" value="PyrdxlP-dep_Trfase_small"/>
</dbReference>
<sequence length="457" mass="50287">MGLQEFALEPKEFPPVETPFRRVKTKIPVPESVPFFKRLWASEPRSMHCEPPIIWEKARGVNIFDPYGNKWLDWSCGVLVTNVGHNHPKIIKALQTYLKSGGPLHSYIFANQARAKLVEKLLSIVPKELDRVFLLTTGSEAVEVALKVSRTAGIRQNPKKRYVISFEGGFHGRTYASQLAGGALGGGEWVDQNPYFIQIPFPGSIETKDKSFSFFEKSLQGAGIKPEGVSAVISETFQGREGKLMPKEYALSLRKWCDHYKTALIFDEVQAGFGRTGKLFGFEHCGVVPDLFVCGKGISSSLPLSAVIGKSAYLDLYGPGEMTSTHTGSPLPAVAALASIETLLEENLIRNADRLGKYLQEQLKKITAPYQNRIDVGGCGLVAGMLFFQDRQSLKPDPESAFRFCKSAVGSGNLFFSPVGKGRGTIKFCPPLCITREAIDDGIYGARGLAEILKEIM</sequence>
<dbReference type="AlphaFoldDB" id="A0A2G9YBB4"/>
<dbReference type="InterPro" id="IPR015424">
    <property type="entry name" value="PyrdxlP-dep_Trfase"/>
</dbReference>
<evidence type="ECO:0000256" key="5">
    <source>
        <dbReference type="RuleBase" id="RU003560"/>
    </source>
</evidence>
<dbReference type="SUPFAM" id="SSF53383">
    <property type="entry name" value="PLP-dependent transferases"/>
    <property type="match status" value="1"/>
</dbReference>
<dbReference type="InterPro" id="IPR050103">
    <property type="entry name" value="Class-III_PLP-dep_AT"/>
</dbReference>
<evidence type="ECO:0000256" key="2">
    <source>
        <dbReference type="ARBA" id="ARBA00022576"/>
    </source>
</evidence>
<dbReference type="GO" id="GO:0008483">
    <property type="term" value="F:transaminase activity"/>
    <property type="evidence" value="ECO:0007669"/>
    <property type="project" value="UniProtKB-KW"/>
</dbReference>
<dbReference type="Proteomes" id="UP000230392">
    <property type="component" value="Unassembled WGS sequence"/>
</dbReference>
<dbReference type="Gene3D" id="3.90.1150.10">
    <property type="entry name" value="Aspartate Aminotransferase, domain 1"/>
    <property type="match status" value="1"/>
</dbReference>
<proteinExistence type="inferred from homology"/>
<reference evidence="6 7" key="1">
    <citation type="submission" date="2017-09" db="EMBL/GenBank/DDBJ databases">
        <title>Depth-based differentiation of microbial function through sediment-hosted aquifers and enrichment of novel symbionts in the deep terrestrial subsurface.</title>
        <authorList>
            <person name="Probst A.J."/>
            <person name="Ladd B."/>
            <person name="Jarett J.K."/>
            <person name="Geller-Mcgrath D.E."/>
            <person name="Sieber C.M."/>
            <person name="Emerson J.B."/>
            <person name="Anantharaman K."/>
            <person name="Thomas B.C."/>
            <person name="Malmstrom R."/>
            <person name="Stieglmeier M."/>
            <person name="Klingl A."/>
            <person name="Woyke T."/>
            <person name="Ryan C.M."/>
            <person name="Banfield J.F."/>
        </authorList>
    </citation>
    <scope>NUCLEOTIDE SEQUENCE [LARGE SCALE GENOMIC DNA]</scope>
    <source>
        <strain evidence="6">CG23_combo_of_CG06-09_8_20_14_all_48_7</strain>
    </source>
</reference>
<keyword evidence="3 6" id="KW-0808">Transferase</keyword>
<dbReference type="EMBL" id="PCRF01000082">
    <property type="protein sequence ID" value="PIP16510.1"/>
    <property type="molecule type" value="Genomic_DNA"/>
</dbReference>
<dbReference type="CDD" id="cd00610">
    <property type="entry name" value="OAT_like"/>
    <property type="match status" value="1"/>
</dbReference>
<dbReference type="InterPro" id="IPR015421">
    <property type="entry name" value="PyrdxlP-dep_Trfase_major"/>
</dbReference>
<evidence type="ECO:0000256" key="3">
    <source>
        <dbReference type="ARBA" id="ARBA00022679"/>
    </source>
</evidence>
<keyword evidence="2 6" id="KW-0032">Aminotransferase</keyword>
<protein>
    <submittedName>
        <fullName evidence="6">Aspartate aminotransferase family protein</fullName>
    </submittedName>
</protein>
<comment type="cofactor">
    <cofactor evidence="1">
        <name>pyridoxal 5'-phosphate</name>
        <dbReference type="ChEBI" id="CHEBI:597326"/>
    </cofactor>
</comment>
<dbReference type="InterPro" id="IPR049704">
    <property type="entry name" value="Aminotrans_3_PPA_site"/>
</dbReference>
<dbReference type="Gene3D" id="3.40.640.10">
    <property type="entry name" value="Type I PLP-dependent aspartate aminotransferase-like (Major domain)"/>
    <property type="match status" value="1"/>
</dbReference>
<dbReference type="GO" id="GO:0030170">
    <property type="term" value="F:pyridoxal phosphate binding"/>
    <property type="evidence" value="ECO:0007669"/>
    <property type="project" value="InterPro"/>
</dbReference>
<dbReference type="GO" id="GO:0042802">
    <property type="term" value="F:identical protein binding"/>
    <property type="evidence" value="ECO:0007669"/>
    <property type="project" value="TreeGrafter"/>
</dbReference>
<organism evidence="6 7">
    <name type="scientific">bacterium (Candidatus Ratteibacteria) CG23_combo_of_CG06-09_8_20_14_all_48_7</name>
    <dbReference type="NCBI Taxonomy" id="2014292"/>
    <lineage>
        <taxon>Bacteria</taxon>
        <taxon>Candidatus Ratteibacteria</taxon>
    </lineage>
</organism>